<name>A0ABR1J8P6_9AGAR</name>
<accession>A0ABR1J8P6</accession>
<proteinExistence type="predicted"/>
<dbReference type="EMBL" id="JBANRG010000030">
    <property type="protein sequence ID" value="KAK7451758.1"/>
    <property type="molecule type" value="Genomic_DNA"/>
</dbReference>
<evidence type="ECO:0000313" key="2">
    <source>
        <dbReference type="Proteomes" id="UP001498398"/>
    </source>
</evidence>
<gene>
    <name evidence="1" type="ORF">VKT23_012437</name>
</gene>
<evidence type="ECO:0000313" key="1">
    <source>
        <dbReference type="EMBL" id="KAK7451758.1"/>
    </source>
</evidence>
<reference evidence="1 2" key="1">
    <citation type="submission" date="2024-01" db="EMBL/GenBank/DDBJ databases">
        <title>A draft genome for the cacao thread blight pathogen Marasmiellus scandens.</title>
        <authorList>
            <person name="Baruah I.K."/>
            <person name="Leung J."/>
            <person name="Bukari Y."/>
            <person name="Amoako-Attah I."/>
            <person name="Meinhardt L.W."/>
            <person name="Bailey B.A."/>
            <person name="Cohen S.P."/>
        </authorList>
    </citation>
    <scope>NUCLEOTIDE SEQUENCE [LARGE SCALE GENOMIC DNA]</scope>
    <source>
        <strain evidence="1 2">GH-19</strain>
    </source>
</reference>
<protein>
    <submittedName>
        <fullName evidence="1">Uncharacterized protein</fullName>
    </submittedName>
</protein>
<dbReference type="Proteomes" id="UP001498398">
    <property type="component" value="Unassembled WGS sequence"/>
</dbReference>
<sequence>MGTAESMSHLSLLPPPSLSSLLLSALYLRSFIAALHDDEHSIQALVKVAGLDDMARLFTSIVILICADSHARIVFNPSSLALTRFWFANWMLGHIWIYAVH</sequence>
<comment type="caution">
    <text evidence="1">The sequence shown here is derived from an EMBL/GenBank/DDBJ whole genome shotgun (WGS) entry which is preliminary data.</text>
</comment>
<keyword evidence="2" id="KW-1185">Reference proteome</keyword>
<organism evidence="1 2">
    <name type="scientific">Marasmiellus scandens</name>
    <dbReference type="NCBI Taxonomy" id="2682957"/>
    <lineage>
        <taxon>Eukaryota</taxon>
        <taxon>Fungi</taxon>
        <taxon>Dikarya</taxon>
        <taxon>Basidiomycota</taxon>
        <taxon>Agaricomycotina</taxon>
        <taxon>Agaricomycetes</taxon>
        <taxon>Agaricomycetidae</taxon>
        <taxon>Agaricales</taxon>
        <taxon>Marasmiineae</taxon>
        <taxon>Omphalotaceae</taxon>
        <taxon>Marasmiellus</taxon>
    </lineage>
</organism>